<dbReference type="Gene3D" id="3.10.490.10">
    <property type="entry name" value="Gamma-glutamyl cyclotransferase-like"/>
    <property type="match status" value="1"/>
</dbReference>
<evidence type="ECO:0000259" key="3">
    <source>
        <dbReference type="Pfam" id="PF06094"/>
    </source>
</evidence>
<dbReference type="GO" id="GO:0016740">
    <property type="term" value="F:transferase activity"/>
    <property type="evidence" value="ECO:0007669"/>
    <property type="project" value="UniProtKB-KW"/>
</dbReference>
<accession>X0Y4A7</accession>
<dbReference type="InterPro" id="IPR036568">
    <property type="entry name" value="GGCT-like_sf"/>
</dbReference>
<keyword evidence="1" id="KW-0808">Transferase</keyword>
<sequence>MPAGDARMDIFAYGTLMLKEIMERASGEGCTGRRALLPGYERRAVRGEVYPGIVARPGGEVDGVVYTGLSARAVERLDRFEGEPYLRSEVLVRCEDGVEIQAWAYVVKPEHEEMLAGEGWSFEDFLRNGRSQF</sequence>
<protein>
    <recommendedName>
        <fullName evidence="2">Putative gamma-glutamylcyclotransferase</fullName>
    </recommendedName>
</protein>
<feature type="non-terminal residue" evidence="4">
    <location>
        <position position="133"/>
    </location>
</feature>
<dbReference type="CDD" id="cd06661">
    <property type="entry name" value="GGCT_like"/>
    <property type="match status" value="1"/>
</dbReference>
<evidence type="ECO:0000313" key="4">
    <source>
        <dbReference type="EMBL" id="GAG50585.1"/>
    </source>
</evidence>
<dbReference type="InterPro" id="IPR013024">
    <property type="entry name" value="GGCT-like"/>
</dbReference>
<dbReference type="EMBL" id="BARS01057345">
    <property type="protein sequence ID" value="GAG50585.1"/>
    <property type="molecule type" value="Genomic_DNA"/>
</dbReference>
<dbReference type="AlphaFoldDB" id="X0Y4A7"/>
<comment type="caution">
    <text evidence="4">The sequence shown here is derived from an EMBL/GenBank/DDBJ whole genome shotgun (WGS) entry which is preliminary data.</text>
</comment>
<evidence type="ECO:0000256" key="1">
    <source>
        <dbReference type="ARBA" id="ARBA00022679"/>
    </source>
</evidence>
<feature type="domain" description="Gamma-glutamylcyclotransferase AIG2-like" evidence="3">
    <location>
        <begin position="10"/>
        <end position="120"/>
    </location>
</feature>
<dbReference type="PANTHER" id="PTHR31544">
    <property type="entry name" value="AIG2-LIKE PROTEIN D"/>
    <property type="match status" value="1"/>
</dbReference>
<dbReference type="PANTHER" id="PTHR31544:SF2">
    <property type="entry name" value="AIG2-LIKE PROTEIN D"/>
    <property type="match status" value="1"/>
</dbReference>
<proteinExistence type="predicted"/>
<organism evidence="4">
    <name type="scientific">marine sediment metagenome</name>
    <dbReference type="NCBI Taxonomy" id="412755"/>
    <lineage>
        <taxon>unclassified sequences</taxon>
        <taxon>metagenomes</taxon>
        <taxon>ecological metagenomes</taxon>
    </lineage>
</organism>
<reference evidence="4" key="1">
    <citation type="journal article" date="2014" name="Front. Microbiol.">
        <title>High frequency of phylogenetically diverse reductive dehalogenase-homologous genes in deep subseafloor sedimentary metagenomes.</title>
        <authorList>
            <person name="Kawai M."/>
            <person name="Futagami T."/>
            <person name="Toyoda A."/>
            <person name="Takaki Y."/>
            <person name="Nishi S."/>
            <person name="Hori S."/>
            <person name="Arai W."/>
            <person name="Tsubouchi T."/>
            <person name="Morono Y."/>
            <person name="Uchiyama I."/>
            <person name="Ito T."/>
            <person name="Fujiyama A."/>
            <person name="Inagaki F."/>
            <person name="Takami H."/>
        </authorList>
    </citation>
    <scope>NUCLEOTIDE SEQUENCE</scope>
    <source>
        <strain evidence="4">Expedition CK06-06</strain>
    </source>
</reference>
<name>X0Y4A7_9ZZZZ</name>
<gene>
    <name evidence="4" type="ORF">S01H1_84111</name>
</gene>
<dbReference type="Pfam" id="PF06094">
    <property type="entry name" value="GGACT"/>
    <property type="match status" value="1"/>
</dbReference>
<dbReference type="SUPFAM" id="SSF110857">
    <property type="entry name" value="Gamma-glutamyl cyclotransferase-like"/>
    <property type="match status" value="1"/>
</dbReference>
<dbReference type="InterPro" id="IPR009288">
    <property type="entry name" value="AIG2-like_dom"/>
</dbReference>
<dbReference type="InterPro" id="IPR045038">
    <property type="entry name" value="AIG2-like"/>
</dbReference>
<evidence type="ECO:0000256" key="2">
    <source>
        <dbReference type="ARBA" id="ARBA00030602"/>
    </source>
</evidence>